<evidence type="ECO:0000313" key="2">
    <source>
        <dbReference type="EMBL" id="KAF6729047.1"/>
    </source>
</evidence>
<organism evidence="2 3">
    <name type="scientific">Oryzias melastigma</name>
    <name type="common">Marine medaka</name>
    <dbReference type="NCBI Taxonomy" id="30732"/>
    <lineage>
        <taxon>Eukaryota</taxon>
        <taxon>Metazoa</taxon>
        <taxon>Chordata</taxon>
        <taxon>Craniata</taxon>
        <taxon>Vertebrata</taxon>
        <taxon>Euteleostomi</taxon>
        <taxon>Actinopterygii</taxon>
        <taxon>Neopterygii</taxon>
        <taxon>Teleostei</taxon>
        <taxon>Neoteleostei</taxon>
        <taxon>Acanthomorphata</taxon>
        <taxon>Ovalentaria</taxon>
        <taxon>Atherinomorphae</taxon>
        <taxon>Beloniformes</taxon>
        <taxon>Adrianichthyidae</taxon>
        <taxon>Oryziinae</taxon>
        <taxon>Oryzias</taxon>
    </lineage>
</organism>
<dbReference type="EMBL" id="WKFB01000267">
    <property type="protein sequence ID" value="KAF6729047.1"/>
    <property type="molecule type" value="Genomic_DNA"/>
</dbReference>
<proteinExistence type="predicted"/>
<feature type="compositionally biased region" description="Basic and acidic residues" evidence="1">
    <location>
        <begin position="95"/>
        <end position="104"/>
    </location>
</feature>
<protein>
    <submittedName>
        <fullName evidence="2">Uncharacterized protein</fullName>
    </submittedName>
</protein>
<gene>
    <name evidence="2" type="ORF">FQA47_010369</name>
</gene>
<comment type="caution">
    <text evidence="2">The sequence shown here is derived from an EMBL/GenBank/DDBJ whole genome shotgun (WGS) entry which is preliminary data.</text>
</comment>
<name>A0A834FF16_ORYME</name>
<evidence type="ECO:0000313" key="3">
    <source>
        <dbReference type="Proteomes" id="UP000646548"/>
    </source>
</evidence>
<reference evidence="2" key="1">
    <citation type="journal article" name="BMC Genomics">
        <title>Long-read sequencing and de novo genome assembly of marine medaka (Oryzias melastigma).</title>
        <authorList>
            <person name="Liang P."/>
            <person name="Saqib H.S.A."/>
            <person name="Ni X."/>
            <person name="Shen Y."/>
        </authorList>
    </citation>
    <scope>NUCLEOTIDE SEQUENCE</scope>
    <source>
        <strain evidence="2">Bigg-433</strain>
    </source>
</reference>
<dbReference type="AlphaFoldDB" id="A0A834FF16"/>
<dbReference type="Proteomes" id="UP000646548">
    <property type="component" value="Unassembled WGS sequence"/>
</dbReference>
<accession>A0A834FF16</accession>
<sequence length="126" mass="13837">MKASQPSPPPRAACQLESQAPLTTAGQPSDSRAAAGVPRGYWNFSWVAEDNLSFRDGSMPKSVDPRCPGHSRTCDYQPDDPHEFTWSIVAAGDLREERNGKNEKMAGSPQGWEEAYTVPGQVERMD</sequence>
<evidence type="ECO:0000256" key="1">
    <source>
        <dbReference type="SAM" id="MobiDB-lite"/>
    </source>
</evidence>
<feature type="region of interest" description="Disordered" evidence="1">
    <location>
        <begin position="95"/>
        <end position="126"/>
    </location>
</feature>